<dbReference type="RefSeq" id="WP_077807294.1">
    <property type="nucleotide sequence ID" value="NZ_BJXS01000003.1"/>
</dbReference>
<evidence type="ECO:0000313" key="3">
    <source>
        <dbReference type="Proteomes" id="UP000188604"/>
    </source>
</evidence>
<dbReference type="OrthoDB" id="8410204at2"/>
<evidence type="ECO:0000313" key="2">
    <source>
        <dbReference type="EMBL" id="AQS88273.1"/>
    </source>
</evidence>
<dbReference type="AlphaFoldDB" id="A0A1U9KR39"/>
<dbReference type="InterPro" id="IPR041219">
    <property type="entry name" value="Phage_lysozyme2"/>
</dbReference>
<organism evidence="2 3">
    <name type="scientific">Neoasaia chiangmaiensis</name>
    <dbReference type="NCBI Taxonomy" id="320497"/>
    <lineage>
        <taxon>Bacteria</taxon>
        <taxon>Pseudomonadati</taxon>
        <taxon>Pseudomonadota</taxon>
        <taxon>Alphaproteobacteria</taxon>
        <taxon>Acetobacterales</taxon>
        <taxon>Acetobacteraceae</taxon>
        <taxon>Neoasaia</taxon>
    </lineage>
</organism>
<proteinExistence type="predicted"/>
<gene>
    <name evidence="2" type="ORF">A0U93_10335</name>
</gene>
<dbReference type="KEGG" id="nch:A0U93_10335"/>
<reference evidence="2 3" key="1">
    <citation type="submission" date="2016-03" db="EMBL/GenBank/DDBJ databases">
        <title>Acetic acid bacteria sequencing.</title>
        <authorList>
            <person name="Brandt J."/>
            <person name="Jakob F."/>
            <person name="Vogel R.F."/>
        </authorList>
    </citation>
    <scope>NUCLEOTIDE SEQUENCE [LARGE SCALE GENOMIC DNA]</scope>
    <source>
        <strain evidence="2 3">NBRC 101099</strain>
    </source>
</reference>
<dbReference type="Gene3D" id="1.10.530.10">
    <property type="match status" value="1"/>
</dbReference>
<accession>A0A1U9KR39</accession>
<dbReference type="EMBL" id="CP014691">
    <property type="protein sequence ID" value="AQS88273.1"/>
    <property type="molecule type" value="Genomic_DNA"/>
</dbReference>
<dbReference type="Proteomes" id="UP000188604">
    <property type="component" value="Chromosome"/>
</dbReference>
<name>A0A1U9KR39_9PROT</name>
<feature type="region of interest" description="Disordered" evidence="1">
    <location>
        <begin position="603"/>
        <end position="629"/>
    </location>
</feature>
<evidence type="ECO:0000256" key="1">
    <source>
        <dbReference type="SAM" id="MobiDB-lite"/>
    </source>
</evidence>
<protein>
    <submittedName>
        <fullName evidence="2">Uncharacterized protein</fullName>
    </submittedName>
</protein>
<keyword evidence="3" id="KW-1185">Reference proteome</keyword>
<dbReference type="STRING" id="320497.A0U93_10335"/>
<dbReference type="Pfam" id="PF18013">
    <property type="entry name" value="Phage_lysozyme2"/>
    <property type="match status" value="1"/>
</dbReference>
<feature type="compositionally biased region" description="Polar residues" evidence="1">
    <location>
        <begin position="612"/>
        <end position="629"/>
    </location>
</feature>
<sequence length="629" mass="67975">MGTGVKVAISAKDQASSALERINTRIARLQEPVRRAQAAMSRFGSLTGLNRLSDGFSRVTRSAMGSYRAIGQIIPALSAITSVASIAGVFSMARAWGQMGTNLRTSARAIGMSPARLKSLQNATDLAGGSAEAMSGALQGLSETRWRAVNGYAPEAVAQFNALGISLQDLHKLAPEQMFDRIAKKLRAIRDPAARTIAATQIFGGAAQGLLPIFQQTEKEWLANVAAGEKNAGMTDKNVEAAANAERSYRSLTQAAEGFRNELAEALSPAILPVIQMMRDWVVANRDWINTSIARHVRQLTTWLKNGGWAEIKKDIFAVGDALLRVLHFIERLDDSPAFRRILGGGAPGAGSSESTTSWGEFFGGTGAMQGVGGPLNALYERRQRARLAQLQLDLRGPHSSGPLGSIRNSHLRSDPIFYRDYQSLRKLGLTPAQASGMVASEYAESAGNERAVNGSHYGLFQWDTERQGDYAAMNGGRSILDATHDQQLKFAVDELRTTRGGAGRRVLSATTAADAGHDFAYYDEVPYTDEARREAESQRRATIANQFYERFGNNDRYGSNWFARDLHQGLYDLKDMVGGGPQKLRVEVAHTNAPPGSSVRVTGTSSGLTVHSVSQQRAMDPINTATGN</sequence>